<protein>
    <submittedName>
        <fullName evidence="2">Polymer-forming cytoskeletal protein</fullName>
    </submittedName>
</protein>
<dbReference type="PANTHER" id="PTHR35024">
    <property type="entry name" value="HYPOTHETICAL CYTOSOLIC PROTEIN"/>
    <property type="match status" value="1"/>
</dbReference>
<organism evidence="2 3">
    <name type="scientific">Niabella ginsengisoli</name>
    <dbReference type="NCBI Taxonomy" id="522298"/>
    <lineage>
        <taxon>Bacteria</taxon>
        <taxon>Pseudomonadati</taxon>
        <taxon>Bacteroidota</taxon>
        <taxon>Chitinophagia</taxon>
        <taxon>Chitinophagales</taxon>
        <taxon>Chitinophagaceae</taxon>
        <taxon>Niabella</taxon>
    </lineage>
</organism>
<sequence length="139" mass="15060">MLGKKRQLQIEDATVLNQEPINSIIGKDLIIKGELQGDGTVRVDGRVEGNITLQRGLIVGDGAFVIGDVKTENLIVYGKLTGNIFCKSIQIKSSGNIKGDIHTEIILIETGGKYNGQLYMQDEVNSLENSIPKTLHIAG</sequence>
<keyword evidence="3" id="KW-1185">Reference proteome</keyword>
<dbReference type="RefSeq" id="WP_240832207.1">
    <property type="nucleotide sequence ID" value="NZ_JAKWBL010000004.1"/>
</dbReference>
<proteinExistence type="inferred from homology"/>
<comment type="caution">
    <text evidence="2">The sequence shown here is derived from an EMBL/GenBank/DDBJ whole genome shotgun (WGS) entry which is preliminary data.</text>
</comment>
<accession>A0ABS9SQ06</accession>
<dbReference type="PANTHER" id="PTHR35024:SF4">
    <property type="entry name" value="POLYMER-FORMING CYTOSKELETAL PROTEIN"/>
    <property type="match status" value="1"/>
</dbReference>
<comment type="similarity">
    <text evidence="1">Belongs to the bactofilin family.</text>
</comment>
<reference evidence="2 3" key="1">
    <citation type="submission" date="2022-02" db="EMBL/GenBank/DDBJ databases">
        <authorList>
            <person name="Min J."/>
        </authorList>
    </citation>
    <scope>NUCLEOTIDE SEQUENCE [LARGE SCALE GENOMIC DNA]</scope>
    <source>
        <strain evidence="2 3">GR10-1</strain>
    </source>
</reference>
<name>A0ABS9SQ06_9BACT</name>
<dbReference type="Proteomes" id="UP001202248">
    <property type="component" value="Unassembled WGS sequence"/>
</dbReference>
<dbReference type="EMBL" id="JAKWBL010000004">
    <property type="protein sequence ID" value="MCH5600199.1"/>
    <property type="molecule type" value="Genomic_DNA"/>
</dbReference>
<evidence type="ECO:0000313" key="2">
    <source>
        <dbReference type="EMBL" id="MCH5600199.1"/>
    </source>
</evidence>
<gene>
    <name evidence="2" type="ORF">MKP09_20885</name>
</gene>
<evidence type="ECO:0000256" key="1">
    <source>
        <dbReference type="ARBA" id="ARBA00044755"/>
    </source>
</evidence>
<dbReference type="InterPro" id="IPR007607">
    <property type="entry name" value="BacA/B"/>
</dbReference>
<dbReference type="Pfam" id="PF04519">
    <property type="entry name" value="Bactofilin"/>
    <property type="match status" value="1"/>
</dbReference>
<evidence type="ECO:0000313" key="3">
    <source>
        <dbReference type="Proteomes" id="UP001202248"/>
    </source>
</evidence>